<dbReference type="Gene3D" id="3.40.1170.10">
    <property type="entry name" value="DNA repair protein MutS, domain I"/>
    <property type="match status" value="1"/>
</dbReference>
<evidence type="ECO:0000256" key="3">
    <source>
        <dbReference type="ARBA" id="ARBA00022763"/>
    </source>
</evidence>
<keyword evidence="5 7" id="KW-0238">DNA-binding</keyword>
<keyword evidence="6 7" id="KW-0234">DNA repair</keyword>
<comment type="similarity">
    <text evidence="1 7 9">Belongs to the DNA mismatch repair MutS family.</text>
</comment>
<dbReference type="SMART" id="SM00533">
    <property type="entry name" value="MUTSd"/>
    <property type="match status" value="1"/>
</dbReference>
<dbReference type="SMART" id="SM00534">
    <property type="entry name" value="MUTSac"/>
    <property type="match status" value="1"/>
</dbReference>
<dbReference type="SUPFAM" id="SSF53150">
    <property type="entry name" value="DNA repair protein MutS, domain II"/>
    <property type="match status" value="1"/>
</dbReference>
<dbReference type="NCBIfam" id="TIGR01070">
    <property type="entry name" value="mutS1"/>
    <property type="match status" value="1"/>
</dbReference>
<proteinExistence type="inferred from homology"/>
<name>U1PM42_9EURY</name>
<feature type="domain" description="DNA mismatch repair proteins mutS family" evidence="11">
    <location>
        <begin position="722"/>
        <end position="738"/>
    </location>
</feature>
<evidence type="ECO:0000259" key="11">
    <source>
        <dbReference type="PROSITE" id="PS00486"/>
    </source>
</evidence>
<evidence type="ECO:0000256" key="9">
    <source>
        <dbReference type="RuleBase" id="RU003756"/>
    </source>
</evidence>
<dbReference type="Gene3D" id="3.40.50.300">
    <property type="entry name" value="P-loop containing nucleotide triphosphate hydrolases"/>
    <property type="match status" value="1"/>
</dbReference>
<dbReference type="GO" id="GO:0005524">
    <property type="term" value="F:ATP binding"/>
    <property type="evidence" value="ECO:0007669"/>
    <property type="project" value="UniProtKB-UniRule"/>
</dbReference>
<dbReference type="InterPro" id="IPR007860">
    <property type="entry name" value="DNA_mmatch_repair_MutS_con_dom"/>
</dbReference>
<dbReference type="GO" id="GO:0030983">
    <property type="term" value="F:mismatched DNA binding"/>
    <property type="evidence" value="ECO:0007669"/>
    <property type="project" value="InterPro"/>
</dbReference>
<evidence type="ECO:0000256" key="8">
    <source>
        <dbReference type="NCBIfam" id="TIGR01070"/>
    </source>
</evidence>
<dbReference type="InterPro" id="IPR000432">
    <property type="entry name" value="DNA_mismatch_repair_MutS_C"/>
</dbReference>
<dbReference type="InterPro" id="IPR007861">
    <property type="entry name" value="DNA_mismatch_repair_MutS_clamp"/>
</dbReference>
<dbReference type="HAMAP" id="MF_00096">
    <property type="entry name" value="MutS"/>
    <property type="match status" value="1"/>
</dbReference>
<dbReference type="FunFam" id="3.40.50.300:FF:000870">
    <property type="entry name" value="MutS protein homolog 4"/>
    <property type="match status" value="1"/>
</dbReference>
<dbReference type="InterPro" id="IPR007695">
    <property type="entry name" value="DNA_mismatch_repair_MutS-lik_N"/>
</dbReference>
<evidence type="ECO:0000256" key="2">
    <source>
        <dbReference type="ARBA" id="ARBA00022741"/>
    </source>
</evidence>
<feature type="compositionally biased region" description="Polar residues" evidence="10">
    <location>
        <begin position="841"/>
        <end position="854"/>
    </location>
</feature>
<dbReference type="Pfam" id="PF01624">
    <property type="entry name" value="MutS_I"/>
    <property type="match status" value="1"/>
</dbReference>
<evidence type="ECO:0000313" key="12">
    <source>
        <dbReference type="EMBL" id="ERG93296.1"/>
    </source>
</evidence>
<keyword evidence="2 7" id="KW-0547">Nucleotide-binding</keyword>
<evidence type="ECO:0000256" key="1">
    <source>
        <dbReference type="ARBA" id="ARBA00006271"/>
    </source>
</evidence>
<dbReference type="GO" id="GO:0006298">
    <property type="term" value="P:mismatch repair"/>
    <property type="evidence" value="ECO:0007669"/>
    <property type="project" value="UniProtKB-UniRule"/>
</dbReference>
<dbReference type="PROSITE" id="PS00486">
    <property type="entry name" value="DNA_MISMATCH_REPAIR_2"/>
    <property type="match status" value="1"/>
</dbReference>
<dbReference type="GO" id="GO:0003684">
    <property type="term" value="F:damaged DNA binding"/>
    <property type="evidence" value="ECO:0007669"/>
    <property type="project" value="UniProtKB-UniRule"/>
</dbReference>
<evidence type="ECO:0000256" key="6">
    <source>
        <dbReference type="ARBA" id="ARBA00023204"/>
    </source>
</evidence>
<protein>
    <recommendedName>
        <fullName evidence="7 8">DNA mismatch repair protein MutS</fullName>
    </recommendedName>
</protein>
<evidence type="ECO:0000256" key="5">
    <source>
        <dbReference type="ARBA" id="ARBA00023125"/>
    </source>
</evidence>
<dbReference type="NCBIfam" id="NF003810">
    <property type="entry name" value="PRK05399.1"/>
    <property type="match status" value="1"/>
</dbReference>
<dbReference type="PANTHER" id="PTHR11361">
    <property type="entry name" value="DNA MISMATCH REPAIR PROTEIN MUTS FAMILY MEMBER"/>
    <property type="match status" value="1"/>
</dbReference>
<comment type="function">
    <text evidence="7">This protein is involved in the repair of mismatches in DNA. It is possible that it carries out the mismatch recognition step. This protein has a weak ATPase activity.</text>
</comment>
<dbReference type="Gene3D" id="3.30.420.110">
    <property type="entry name" value="MutS, connector domain"/>
    <property type="match status" value="1"/>
</dbReference>
<keyword evidence="4 7" id="KW-0067">ATP-binding</keyword>
<dbReference type="SUPFAM" id="SSF55271">
    <property type="entry name" value="DNA repair protein MutS, domain I"/>
    <property type="match status" value="1"/>
</dbReference>
<dbReference type="Pfam" id="PF05188">
    <property type="entry name" value="MutS_II"/>
    <property type="match status" value="1"/>
</dbReference>
<reference evidence="12 13" key="1">
    <citation type="journal article" date="2013" name="PLoS ONE">
        <title>Assembly-driven community genomics of a hypersaline microbial ecosystem.</title>
        <authorList>
            <person name="Podell S."/>
            <person name="Ugalde J.A."/>
            <person name="Narasingarao P."/>
            <person name="Banfield J.F."/>
            <person name="Heidelberg K.B."/>
            <person name="Allen E.E."/>
        </authorList>
    </citation>
    <scope>NUCLEOTIDE SEQUENCE [LARGE SCALE GENOMIC DNA]</scope>
    <source>
        <strain evidence="13">J07HQW1</strain>
    </source>
</reference>
<dbReference type="InterPro" id="IPR016151">
    <property type="entry name" value="DNA_mismatch_repair_MutS_N"/>
</dbReference>
<dbReference type="SUPFAM" id="SSF48334">
    <property type="entry name" value="DNA repair protein MutS, domain III"/>
    <property type="match status" value="1"/>
</dbReference>
<dbReference type="EMBL" id="KE356560">
    <property type="protein sequence ID" value="ERG93296.1"/>
    <property type="molecule type" value="Genomic_DNA"/>
</dbReference>
<evidence type="ECO:0000256" key="7">
    <source>
        <dbReference type="HAMAP-Rule" id="MF_00096"/>
    </source>
</evidence>
<feature type="region of interest" description="Disordered" evidence="10">
    <location>
        <begin position="832"/>
        <end position="904"/>
    </location>
</feature>
<dbReference type="InterPro" id="IPR027417">
    <property type="entry name" value="P-loop_NTPase"/>
</dbReference>
<dbReference type="PIRSF" id="PIRSF037677">
    <property type="entry name" value="DNA_mis_repair_Msh6"/>
    <property type="match status" value="1"/>
</dbReference>
<accession>U1PM42</accession>
<feature type="binding site" evidence="7">
    <location>
        <begin position="648"/>
        <end position="655"/>
    </location>
    <ligand>
        <name>ATP</name>
        <dbReference type="ChEBI" id="CHEBI:30616"/>
    </ligand>
</feature>
<dbReference type="InterPro" id="IPR017261">
    <property type="entry name" value="DNA_mismatch_repair_MutS/MSH"/>
</dbReference>
<dbReference type="Gene3D" id="1.10.1420.10">
    <property type="match status" value="2"/>
</dbReference>
<dbReference type="InterPro" id="IPR007696">
    <property type="entry name" value="DNA_mismatch_repair_MutS_core"/>
</dbReference>
<dbReference type="GO" id="GO:0140664">
    <property type="term" value="F:ATP-dependent DNA damage sensor activity"/>
    <property type="evidence" value="ECO:0007669"/>
    <property type="project" value="InterPro"/>
</dbReference>
<feature type="compositionally biased region" description="Acidic residues" evidence="10">
    <location>
        <begin position="1"/>
        <end position="17"/>
    </location>
</feature>
<dbReference type="SUPFAM" id="SSF52540">
    <property type="entry name" value="P-loop containing nucleoside triphosphate hydrolases"/>
    <property type="match status" value="1"/>
</dbReference>
<feature type="region of interest" description="Disordered" evidence="10">
    <location>
        <begin position="1"/>
        <end position="28"/>
    </location>
</feature>
<sequence>MTTDLDTDVDTDTDTDSESQSRPEGPPAKMLARRTELTPMLSQYLDCCEAHPDALVLFQVGDFYEAFCEAATTVARVCEVTLTQREDSTGTYRMAGIPIDTATSYIEALLSADFRVAIAEQVEDAEATSGLVDRAVTNVITPGTVTDGDLLADATATYLGAVSVTDSDSDASQTTGAIATIDVSTGTCRVTSIEHDRVSEELSRLTPAELLIGPAVETETVEPSSLPFETMHTTHDSEAFDLTAATRTLEAYIDEPTVLLSPVERRAVGALLDYAEYTQGDCGALEYVSRIRRYETDTALRLDATAIQSLELFDSRQSHGETLIETIDETASALGRRTLESWLRRPLADSEAIETRHDAVGALAENPLVVETLTDKLSQIYDLERLTARIARERADARDMRSLLQSLNNVPEINSALTETALPNKALEQIQVDLDSLADIRTLIGEAVCSDPPQTVTDGDVIAEGFDDELDDIRATEEAGREWVSDLEVRERERTGIDSLEVGYTEVHGYYIEVTNPNLDRVPDEYTRRQTLKNAERFYTPELKRREDEIIAASDRADNLEYELFCDVRRQVAAETDRVQAVADAIGRLDTLVSFATVAISHAYVRPEITADTLAIEAGRHPVVEQTQAEFVPNGITFENGHIAMITGPNMSGKSTYMRQIAHICILAQAGSFVPADAAHIPVLDRIFTRIGASDDIAGGESTFMREMSEMTDILHDATESSLILLDEVGRGTSTTDGRAIARATAEFIHTEIGARTLFTTHYHDLTDVTASLPAAFNLHFRVYRETHSDDDASVTFLHRVASGTADSSYGIEVAKLAGVPTPVVERARQYVHTDSEDSPESNISDGSLTQQAHDSSDDVETTSVDLDRDHTNHRNQNSDTDETARDSVDTDTDVDTDTNQSVTSTDMDVLTSLRDINIARMTPLEALNTLENLQRRLDE</sequence>
<dbReference type="Pfam" id="PF00488">
    <property type="entry name" value="MutS_V"/>
    <property type="match status" value="1"/>
</dbReference>
<gene>
    <name evidence="7" type="primary">mutS</name>
    <name evidence="12" type="ORF">J07HQW1_03357</name>
</gene>
<dbReference type="Proteomes" id="UP000030649">
    <property type="component" value="Unassembled WGS sequence"/>
</dbReference>
<dbReference type="PANTHER" id="PTHR11361:SF34">
    <property type="entry name" value="DNA MISMATCH REPAIR PROTEIN MSH1, MITOCHONDRIAL"/>
    <property type="match status" value="1"/>
</dbReference>
<dbReference type="HOGENOM" id="CLU_002472_3_1_2"/>
<dbReference type="Pfam" id="PF05190">
    <property type="entry name" value="MutS_IV"/>
    <property type="match status" value="1"/>
</dbReference>
<evidence type="ECO:0000313" key="13">
    <source>
        <dbReference type="Proteomes" id="UP000030649"/>
    </source>
</evidence>
<dbReference type="InterPro" id="IPR036678">
    <property type="entry name" value="MutS_con_dom_sf"/>
</dbReference>
<evidence type="ECO:0000256" key="4">
    <source>
        <dbReference type="ARBA" id="ARBA00022840"/>
    </source>
</evidence>
<dbReference type="Pfam" id="PF05192">
    <property type="entry name" value="MutS_III"/>
    <property type="match status" value="1"/>
</dbReference>
<evidence type="ECO:0000256" key="10">
    <source>
        <dbReference type="SAM" id="MobiDB-lite"/>
    </source>
</evidence>
<dbReference type="InterPro" id="IPR005748">
    <property type="entry name" value="DNA_mismatch_repair_MutS"/>
</dbReference>
<dbReference type="InterPro" id="IPR045076">
    <property type="entry name" value="MutS"/>
</dbReference>
<dbReference type="STRING" id="1238424.J07HQW1_03357"/>
<dbReference type="AlphaFoldDB" id="U1PM42"/>
<organism evidence="12 13">
    <name type="scientific">Haloquadratum walsbyi J07HQW1</name>
    <dbReference type="NCBI Taxonomy" id="1238424"/>
    <lineage>
        <taxon>Archaea</taxon>
        <taxon>Methanobacteriati</taxon>
        <taxon>Methanobacteriota</taxon>
        <taxon>Stenosarchaea group</taxon>
        <taxon>Halobacteria</taxon>
        <taxon>Halobacteriales</taxon>
        <taxon>Haloferacaceae</taxon>
        <taxon>Haloquadratum</taxon>
    </lineage>
</organism>
<keyword evidence="3 7" id="KW-0227">DNA damage</keyword>
<dbReference type="InterPro" id="IPR036187">
    <property type="entry name" value="DNA_mismatch_repair_MutS_sf"/>
</dbReference>